<dbReference type="EMBL" id="JAPTMU010000074">
    <property type="protein sequence ID" value="KAJ4922362.1"/>
    <property type="molecule type" value="Genomic_DNA"/>
</dbReference>
<evidence type="ECO:0000313" key="4">
    <source>
        <dbReference type="Proteomes" id="UP001219934"/>
    </source>
</evidence>
<gene>
    <name evidence="3" type="ORF">JOQ06_025899</name>
</gene>
<evidence type="ECO:0000313" key="3">
    <source>
        <dbReference type="EMBL" id="KAJ4922362.1"/>
    </source>
</evidence>
<organism evidence="3 4">
    <name type="scientific">Pogonophryne albipinna</name>
    <dbReference type="NCBI Taxonomy" id="1090488"/>
    <lineage>
        <taxon>Eukaryota</taxon>
        <taxon>Metazoa</taxon>
        <taxon>Chordata</taxon>
        <taxon>Craniata</taxon>
        <taxon>Vertebrata</taxon>
        <taxon>Euteleostomi</taxon>
        <taxon>Actinopterygii</taxon>
        <taxon>Neopterygii</taxon>
        <taxon>Teleostei</taxon>
        <taxon>Neoteleostei</taxon>
        <taxon>Acanthomorphata</taxon>
        <taxon>Eupercaria</taxon>
        <taxon>Perciformes</taxon>
        <taxon>Notothenioidei</taxon>
        <taxon>Pogonophryne</taxon>
    </lineage>
</organism>
<dbReference type="PANTHER" id="PTHR17609">
    <property type="entry name" value="HMG DOMAIN-CONTAINING PROTEIN 3"/>
    <property type="match status" value="1"/>
</dbReference>
<feature type="non-terminal residue" evidence="3">
    <location>
        <position position="1"/>
    </location>
</feature>
<dbReference type="Gene3D" id="3.30.70.1820">
    <property type="entry name" value="L1 transposable element, RRM domain"/>
    <property type="match status" value="1"/>
</dbReference>
<dbReference type="AlphaFoldDB" id="A0AAD6F6B3"/>
<evidence type="ECO:0000259" key="2">
    <source>
        <dbReference type="Pfam" id="PF18717"/>
    </source>
</evidence>
<reference evidence="3" key="1">
    <citation type="submission" date="2022-11" db="EMBL/GenBank/DDBJ databases">
        <title>Chromosome-level genome of Pogonophryne albipinna.</title>
        <authorList>
            <person name="Jo E."/>
        </authorList>
    </citation>
    <scope>NUCLEOTIDE SEQUENCE</scope>
    <source>
        <strain evidence="3">SGF0006</strain>
        <tissue evidence="3">Muscle</tissue>
    </source>
</reference>
<name>A0AAD6F6B3_9TELE</name>
<comment type="caution">
    <text evidence="3">The sequence shown here is derived from an EMBL/GenBank/DDBJ whole genome shotgun (WGS) entry which is preliminary data.</text>
</comment>
<evidence type="ECO:0000256" key="1">
    <source>
        <dbReference type="SAM" id="Coils"/>
    </source>
</evidence>
<dbReference type="InterPro" id="IPR040648">
    <property type="entry name" value="HMGXB3_CxC4"/>
</dbReference>
<proteinExistence type="predicted"/>
<dbReference type="Proteomes" id="UP001219934">
    <property type="component" value="Unassembled WGS sequence"/>
</dbReference>
<feature type="coiled-coil region" evidence="1">
    <location>
        <begin position="22"/>
        <end position="70"/>
    </location>
</feature>
<keyword evidence="1" id="KW-0175">Coiled coil</keyword>
<accession>A0AAD6F6B3</accession>
<feature type="domain" description="HMG" evidence="2">
    <location>
        <begin position="269"/>
        <end position="335"/>
    </location>
</feature>
<keyword evidence="4" id="KW-1185">Reference proteome</keyword>
<protein>
    <recommendedName>
        <fullName evidence="2">HMG domain-containing protein</fullName>
    </recommendedName>
</protein>
<sequence>MDDTQPDSESEPNGESNLALILKELRELRKDFGQQLSGIKEDISKIGKRVEEAEERINGAENRIQSSKDVLTELVKLQMQTEAKLTDLEGRSRRENVRIHGVKEGAEEGTASVIAFVEDFLAKSLELPPSIALNIERAHRALAPKPPNEAPPRSIVFKFSSYTVKEDVLKRAWQKKGFDFQGKRIQLDHDNAPEEGTVVYGSVEEATLDMAKRGIPVTVVKKTTSLLDQISRMTWRSSEKRGNRGTTRTNQGFKERLHAYRRSVLLEKSARITRNARIITMNGVIENVSTYVRRCPQCHMIYRYQEWQDSLHNFDDHVILSLELCVYLRASLQNNVSVSKVLNSLEVVRKVTFPARDTILHGYMHFEALTTNDYSYSCVCCGYYPPVVVMDLHKRSVQLACDLKEASENYIGEVNIEEFWDSVHHEMIARGFFQSRAKNSFAANPSFEHWGPWIGKNTRKSDTVLNTEFKKVSSSKSSPEAELSMVSEDRLVDELKKQKVSNVRKLCMACNLDSKGSRDDLVNRLREEMKTRHGYDKIFQKIWGASGGWSVILCPHGVVYSLKFNLRAESPRDFTDLLLSWKHLPNASIYDFARGLATHANLRFPASLPFKPHEGRLAASTHDDITAAQNNKLKVSLPWITQMLKTPDEDGHPLTGSSNHYVLYDEVHEGNTKDPQEVLRRINVVPELQDDVSCGTHCEDITKCDKVGPCQASWKLQTHPAQEQLKEEQLQPHPADVSVGKDVEKTMEAPTSKIVQDCKKAAEWVVAHTHLCTR</sequence>
<dbReference type="InterPro" id="IPR039598">
    <property type="entry name" value="HMGXB3"/>
</dbReference>
<dbReference type="PANTHER" id="PTHR17609:SF3">
    <property type="entry name" value="SAP DOMAIN-CONTAINING PROTEIN"/>
    <property type="match status" value="1"/>
</dbReference>
<dbReference type="Pfam" id="PF18717">
    <property type="entry name" value="CxC4"/>
    <property type="match status" value="1"/>
</dbReference>